<evidence type="ECO:0000256" key="4">
    <source>
        <dbReference type="ARBA" id="ARBA00022989"/>
    </source>
</evidence>
<reference evidence="8 9" key="1">
    <citation type="submission" date="2021-01" db="EMBL/GenBank/DDBJ databases">
        <title>Genomic Encyclopedia of Type Strains, Phase IV (KMG-IV): sequencing the most valuable type-strain genomes for metagenomic binning, comparative biology and taxonomic classification.</title>
        <authorList>
            <person name="Goeker M."/>
        </authorList>
    </citation>
    <scope>NUCLEOTIDE SEQUENCE [LARGE SCALE GENOMIC DNA]</scope>
    <source>
        <strain evidence="8 9">DSM 105482</strain>
    </source>
</reference>
<feature type="transmembrane region" description="Helical" evidence="6">
    <location>
        <begin position="225"/>
        <end position="244"/>
    </location>
</feature>
<accession>A0ABS2QDP4</accession>
<dbReference type="Proteomes" id="UP000823486">
    <property type="component" value="Unassembled WGS sequence"/>
</dbReference>
<comment type="caution">
    <text evidence="8">The sequence shown here is derived from an EMBL/GenBank/DDBJ whole genome shotgun (WGS) entry which is preliminary data.</text>
</comment>
<dbReference type="InterPro" id="IPR036259">
    <property type="entry name" value="MFS_trans_sf"/>
</dbReference>
<keyword evidence="3 6" id="KW-0812">Transmembrane</keyword>
<dbReference type="Gene3D" id="1.20.1250.20">
    <property type="entry name" value="MFS general substrate transporter like domains"/>
    <property type="match status" value="1"/>
</dbReference>
<feature type="transmembrane region" description="Helical" evidence="6">
    <location>
        <begin position="250"/>
        <end position="271"/>
    </location>
</feature>
<keyword evidence="9" id="KW-1185">Reference proteome</keyword>
<feature type="transmembrane region" description="Helical" evidence="6">
    <location>
        <begin position="372"/>
        <end position="392"/>
    </location>
</feature>
<keyword evidence="4 6" id="KW-1133">Transmembrane helix</keyword>
<dbReference type="InterPro" id="IPR011701">
    <property type="entry name" value="MFS"/>
</dbReference>
<sequence>MHERMTGEESNIYIKKERIWTKDFVLICLANFFIFLGFQMTLPTLPLYVEHLGGSDQLIGFIVGIFTFSALLIRPYAGHALETKGRKLVYLTGLAIFALAVVTFGFLESIFLLFAMRIVQGIGWGFSTTASGTIATDLIPAKRRGEGMGYYGLSGNIALAFGPSLGLLLAVVVPFNMLFGICAFFGLAALLLSAKIQFKKTNLPKAKAVGVKWDFCEKSALKPSVLLFFITVTFGGIASFLPLYTAEKGISGIQIYFLFYALALMVTRTYAGMLYDKKGHRAVFIPGAVLIAAGMLFLSWLPNSLVLYSAAVLYGLGFGMVQPALQAWSIEKAPANRKGMATATFYSFFDLGVGIGAIVFGQIGHLFGYQSIYIAASLSVFISMAVYVLFLFQEGKQRAVSR</sequence>
<dbReference type="CDD" id="cd17489">
    <property type="entry name" value="MFS_YfcJ_like"/>
    <property type="match status" value="1"/>
</dbReference>
<dbReference type="SUPFAM" id="SSF103473">
    <property type="entry name" value="MFS general substrate transporter"/>
    <property type="match status" value="1"/>
</dbReference>
<feature type="transmembrane region" description="Helical" evidence="6">
    <location>
        <begin position="58"/>
        <end position="76"/>
    </location>
</feature>
<keyword evidence="5 6" id="KW-0472">Membrane</keyword>
<feature type="domain" description="Major facilitator superfamily (MFS) profile" evidence="7">
    <location>
        <begin position="23"/>
        <end position="396"/>
    </location>
</feature>
<feature type="transmembrane region" description="Helical" evidence="6">
    <location>
        <begin position="20"/>
        <end position="38"/>
    </location>
</feature>
<feature type="transmembrane region" description="Helical" evidence="6">
    <location>
        <begin position="178"/>
        <end position="198"/>
    </location>
</feature>
<gene>
    <name evidence="8" type="ORF">JOC77_000696</name>
</gene>
<dbReference type="EMBL" id="JAFBFI010000002">
    <property type="protein sequence ID" value="MBM7691291.1"/>
    <property type="molecule type" value="Genomic_DNA"/>
</dbReference>
<dbReference type="PROSITE" id="PS50850">
    <property type="entry name" value="MFS"/>
    <property type="match status" value="1"/>
</dbReference>
<evidence type="ECO:0000259" key="7">
    <source>
        <dbReference type="PROSITE" id="PS50850"/>
    </source>
</evidence>
<dbReference type="PANTHER" id="PTHR23531">
    <property type="entry name" value="QUINOLENE RESISTANCE PROTEIN NORA"/>
    <property type="match status" value="1"/>
</dbReference>
<feature type="transmembrane region" description="Helical" evidence="6">
    <location>
        <begin position="340"/>
        <end position="360"/>
    </location>
</feature>
<evidence type="ECO:0000256" key="5">
    <source>
        <dbReference type="ARBA" id="ARBA00023136"/>
    </source>
</evidence>
<organism evidence="8 9">
    <name type="scientific">Peribacillus deserti</name>
    <dbReference type="NCBI Taxonomy" id="673318"/>
    <lineage>
        <taxon>Bacteria</taxon>
        <taxon>Bacillati</taxon>
        <taxon>Bacillota</taxon>
        <taxon>Bacilli</taxon>
        <taxon>Bacillales</taxon>
        <taxon>Bacillaceae</taxon>
        <taxon>Peribacillus</taxon>
    </lineage>
</organism>
<name>A0ABS2QDP4_9BACI</name>
<dbReference type="InterPro" id="IPR020846">
    <property type="entry name" value="MFS_dom"/>
</dbReference>
<feature type="transmembrane region" description="Helical" evidence="6">
    <location>
        <begin position="307"/>
        <end position="328"/>
    </location>
</feature>
<proteinExistence type="predicted"/>
<evidence type="ECO:0000256" key="1">
    <source>
        <dbReference type="ARBA" id="ARBA00004651"/>
    </source>
</evidence>
<keyword evidence="2" id="KW-0813">Transport</keyword>
<feature type="transmembrane region" description="Helical" evidence="6">
    <location>
        <begin position="88"/>
        <end position="115"/>
    </location>
</feature>
<protein>
    <submittedName>
        <fullName evidence="8">MFS family permease</fullName>
    </submittedName>
</protein>
<evidence type="ECO:0000313" key="9">
    <source>
        <dbReference type="Proteomes" id="UP000823486"/>
    </source>
</evidence>
<dbReference type="Pfam" id="PF07690">
    <property type="entry name" value="MFS_1"/>
    <property type="match status" value="1"/>
</dbReference>
<dbReference type="RefSeq" id="WP_239558567.1">
    <property type="nucleotide sequence ID" value="NZ_JAFBFI010000002.1"/>
</dbReference>
<evidence type="ECO:0000313" key="8">
    <source>
        <dbReference type="EMBL" id="MBM7691291.1"/>
    </source>
</evidence>
<dbReference type="InterPro" id="IPR052714">
    <property type="entry name" value="MFS_Exporter"/>
</dbReference>
<comment type="subcellular location">
    <subcellularLocation>
        <location evidence="1">Cell membrane</location>
        <topology evidence="1">Multi-pass membrane protein</topology>
    </subcellularLocation>
</comment>
<feature type="transmembrane region" description="Helical" evidence="6">
    <location>
        <begin position="283"/>
        <end position="301"/>
    </location>
</feature>
<evidence type="ECO:0000256" key="2">
    <source>
        <dbReference type="ARBA" id="ARBA00022448"/>
    </source>
</evidence>
<evidence type="ECO:0000256" key="3">
    <source>
        <dbReference type="ARBA" id="ARBA00022692"/>
    </source>
</evidence>
<evidence type="ECO:0000256" key="6">
    <source>
        <dbReference type="SAM" id="Phobius"/>
    </source>
</evidence>
<dbReference type="PANTHER" id="PTHR23531:SF2">
    <property type="entry name" value="PERMEASE"/>
    <property type="match status" value="1"/>
</dbReference>